<dbReference type="InterPro" id="IPR011010">
    <property type="entry name" value="DNA_brk_join_enz"/>
</dbReference>
<dbReference type="Proteomes" id="UP001431776">
    <property type="component" value="Unassembled WGS sequence"/>
</dbReference>
<keyword evidence="1" id="KW-0229">DNA integration</keyword>
<evidence type="ECO:0000313" key="6">
    <source>
        <dbReference type="Proteomes" id="UP001431776"/>
    </source>
</evidence>
<dbReference type="GO" id="GO:0003677">
    <property type="term" value="F:DNA binding"/>
    <property type="evidence" value="ECO:0007669"/>
    <property type="project" value="UniProtKB-UniRule"/>
</dbReference>
<dbReference type="EMBL" id="JASCXX010000036">
    <property type="protein sequence ID" value="MDI6451436.1"/>
    <property type="molecule type" value="Genomic_DNA"/>
</dbReference>
<dbReference type="Gene3D" id="1.10.150.130">
    <property type="match status" value="1"/>
</dbReference>
<dbReference type="RefSeq" id="WP_349246843.1">
    <property type="nucleotide sequence ID" value="NZ_JASCXX010000036.1"/>
</dbReference>
<dbReference type="InterPro" id="IPR010998">
    <property type="entry name" value="Integrase_recombinase_N"/>
</dbReference>
<proteinExistence type="predicted"/>
<sequence length="241" mass="27485">MASIFQRKKGGAWWIKYYANGRQVYYSLGTKDARVAKRVKRQIDGEDAKGELLAPSKTPLPAFLEDFCKFLSTIRTKKSYSADLSVLRIFFGPVCPSLVHGSCVNTRWRAGNSKPVEDQKAHLHIRASFLEEITASVMEGFISRRIREDRIAPKTANRYREVLHRMFGYATKNGGFVPTDRRNPNPAASVERRREPAHNIKYLSVSQIAEQLRVFDDSPTLKAMVATFIYAGLRREEGLWL</sequence>
<reference evidence="5" key="1">
    <citation type="submission" date="2023-05" db="EMBL/GenBank/DDBJ databases">
        <title>Anaerotaeda fermentans gen. nov., sp. nov., a novel anaerobic planctomycete of the new family within the order Sedimentisphaerales isolated from Taman Peninsula, Russia.</title>
        <authorList>
            <person name="Khomyakova M.A."/>
            <person name="Merkel A.Y."/>
            <person name="Slobodkin A.I."/>
        </authorList>
    </citation>
    <scope>NUCLEOTIDE SEQUENCE</scope>
    <source>
        <strain evidence="5">M17dextr</strain>
    </source>
</reference>
<protein>
    <recommendedName>
        <fullName evidence="4">Core-binding (CB) domain-containing protein</fullName>
    </recommendedName>
</protein>
<evidence type="ECO:0000256" key="1">
    <source>
        <dbReference type="ARBA" id="ARBA00022908"/>
    </source>
</evidence>
<organism evidence="5 6">
    <name type="scientific">Anaerobaca lacustris</name>
    <dbReference type="NCBI Taxonomy" id="3044600"/>
    <lineage>
        <taxon>Bacteria</taxon>
        <taxon>Pseudomonadati</taxon>
        <taxon>Planctomycetota</taxon>
        <taxon>Phycisphaerae</taxon>
        <taxon>Sedimentisphaerales</taxon>
        <taxon>Anaerobacaceae</taxon>
        <taxon>Anaerobaca</taxon>
    </lineage>
</organism>
<keyword evidence="6" id="KW-1185">Reference proteome</keyword>
<dbReference type="SUPFAM" id="SSF56349">
    <property type="entry name" value="DNA breaking-rejoining enzymes"/>
    <property type="match status" value="1"/>
</dbReference>
<dbReference type="GO" id="GO:0015074">
    <property type="term" value="P:DNA integration"/>
    <property type="evidence" value="ECO:0007669"/>
    <property type="project" value="UniProtKB-KW"/>
</dbReference>
<name>A0AAW6U5Q8_9BACT</name>
<dbReference type="PROSITE" id="PS51900">
    <property type="entry name" value="CB"/>
    <property type="match status" value="1"/>
</dbReference>
<evidence type="ECO:0000256" key="3">
    <source>
        <dbReference type="PROSITE-ProRule" id="PRU01248"/>
    </source>
</evidence>
<dbReference type="AlphaFoldDB" id="A0AAW6U5Q8"/>
<evidence type="ECO:0000259" key="4">
    <source>
        <dbReference type="PROSITE" id="PS51900"/>
    </source>
</evidence>
<evidence type="ECO:0000256" key="2">
    <source>
        <dbReference type="ARBA" id="ARBA00023125"/>
    </source>
</evidence>
<keyword evidence="2 3" id="KW-0238">DNA-binding</keyword>
<feature type="domain" description="Core-binding (CB)" evidence="4">
    <location>
        <begin position="58"/>
        <end position="171"/>
    </location>
</feature>
<dbReference type="InterPro" id="IPR044068">
    <property type="entry name" value="CB"/>
</dbReference>
<comment type="caution">
    <text evidence="5">The sequence shown here is derived from an EMBL/GenBank/DDBJ whole genome shotgun (WGS) entry which is preliminary data.</text>
</comment>
<accession>A0AAW6U5Q8</accession>
<evidence type="ECO:0000313" key="5">
    <source>
        <dbReference type="EMBL" id="MDI6451436.1"/>
    </source>
</evidence>
<gene>
    <name evidence="5" type="ORF">QJ522_20405</name>
</gene>